<dbReference type="RefSeq" id="WP_011521273.1">
    <property type="nucleotide sequence ID" value="NC_008009.1"/>
</dbReference>
<dbReference type="HOGENOM" id="CLU_239133_0_0_0"/>
<dbReference type="InterPro" id="IPR001882">
    <property type="entry name" value="Biotin_BS"/>
</dbReference>
<evidence type="ECO:0000256" key="1">
    <source>
        <dbReference type="ARBA" id="ARBA00001953"/>
    </source>
</evidence>
<dbReference type="eggNOG" id="COG4799">
    <property type="taxonomic scope" value="Bacteria"/>
</dbReference>
<dbReference type="FunFam" id="3.30.1490.20:FF:000003">
    <property type="entry name" value="acetyl-CoA carboxylase isoform X1"/>
    <property type="match status" value="1"/>
</dbReference>
<evidence type="ECO:0000256" key="2">
    <source>
        <dbReference type="ARBA" id="ARBA00022516"/>
    </source>
</evidence>
<dbReference type="Pfam" id="PF00289">
    <property type="entry name" value="Biotin_carb_N"/>
    <property type="match status" value="1"/>
</dbReference>
<evidence type="ECO:0000256" key="10">
    <source>
        <dbReference type="PROSITE-ProRule" id="PRU00409"/>
    </source>
</evidence>
<dbReference type="GO" id="GO:0046872">
    <property type="term" value="F:metal ion binding"/>
    <property type="evidence" value="ECO:0007669"/>
    <property type="project" value="InterPro"/>
</dbReference>
<dbReference type="OrthoDB" id="9807469at2"/>
<dbReference type="InterPro" id="IPR005481">
    <property type="entry name" value="BC-like_N"/>
</dbReference>
<keyword evidence="6 10" id="KW-0067">ATP-binding</keyword>
<dbReference type="InterPro" id="IPR005482">
    <property type="entry name" value="Biotin_COase_C"/>
</dbReference>
<dbReference type="Gene3D" id="3.30.470.20">
    <property type="entry name" value="ATP-grasp fold, B domain"/>
    <property type="match status" value="1"/>
</dbReference>
<dbReference type="InterPro" id="IPR011764">
    <property type="entry name" value="Biotin_carboxylation_dom"/>
</dbReference>
<keyword evidence="9" id="KW-0092">Biotin</keyword>
<dbReference type="PROSITE" id="PS50979">
    <property type="entry name" value="BC"/>
    <property type="match status" value="1"/>
</dbReference>
<evidence type="ECO:0000256" key="5">
    <source>
        <dbReference type="ARBA" id="ARBA00022832"/>
    </source>
</evidence>
<dbReference type="CDD" id="cd06850">
    <property type="entry name" value="biotinyl_domain"/>
    <property type="match status" value="1"/>
</dbReference>
<evidence type="ECO:0000256" key="3">
    <source>
        <dbReference type="ARBA" id="ARBA00022598"/>
    </source>
</evidence>
<evidence type="ECO:0000256" key="8">
    <source>
        <dbReference type="ARBA" id="ARBA00023160"/>
    </source>
</evidence>
<dbReference type="SUPFAM" id="SSF56059">
    <property type="entry name" value="Glutathione synthetase ATP-binding domain-like"/>
    <property type="match status" value="1"/>
</dbReference>
<feature type="domain" description="Lipoyl-binding" evidence="11">
    <location>
        <begin position="580"/>
        <end position="663"/>
    </location>
</feature>
<accession>Q1IUH9</accession>
<evidence type="ECO:0000256" key="6">
    <source>
        <dbReference type="ARBA" id="ARBA00022840"/>
    </source>
</evidence>
<reference evidence="15 16" key="1">
    <citation type="journal article" date="2009" name="Appl. Environ. Microbiol.">
        <title>Three genomes from the phylum Acidobacteria provide insight into the lifestyles of these microorganisms in soils.</title>
        <authorList>
            <person name="Ward N.L."/>
            <person name="Challacombe J.F."/>
            <person name="Janssen P.H."/>
            <person name="Henrissat B."/>
            <person name="Coutinho P.M."/>
            <person name="Wu M."/>
            <person name="Xie G."/>
            <person name="Haft D.H."/>
            <person name="Sait M."/>
            <person name="Badger J."/>
            <person name="Barabote R.D."/>
            <person name="Bradley B."/>
            <person name="Brettin T.S."/>
            <person name="Brinkac L.M."/>
            <person name="Bruce D."/>
            <person name="Creasy T."/>
            <person name="Daugherty S.C."/>
            <person name="Davidsen T.M."/>
            <person name="DeBoy R.T."/>
            <person name="Detter J.C."/>
            <person name="Dodson R.J."/>
            <person name="Durkin A.S."/>
            <person name="Ganapathy A."/>
            <person name="Gwinn-Giglio M."/>
            <person name="Han C.S."/>
            <person name="Khouri H."/>
            <person name="Kiss H."/>
            <person name="Kothari S.P."/>
            <person name="Madupu R."/>
            <person name="Nelson K.E."/>
            <person name="Nelson W.C."/>
            <person name="Paulsen I."/>
            <person name="Penn K."/>
            <person name="Ren Q."/>
            <person name="Rosovitz M.J."/>
            <person name="Selengut J.D."/>
            <person name="Shrivastava S."/>
            <person name="Sullivan S.A."/>
            <person name="Tapia R."/>
            <person name="Thompson L.S."/>
            <person name="Watkins K.L."/>
            <person name="Yang Q."/>
            <person name="Yu C."/>
            <person name="Zafar N."/>
            <person name="Zhou L."/>
            <person name="Kuske C.R."/>
        </authorList>
    </citation>
    <scope>NUCLEOTIDE SEQUENCE [LARGE SCALE GENOMIC DNA]</scope>
    <source>
        <strain evidence="15 16">Ellin345</strain>
    </source>
</reference>
<dbReference type="eggNOG" id="COG0508">
    <property type="taxonomic scope" value="Bacteria"/>
</dbReference>
<dbReference type="KEGG" id="aba:Acid345_0466"/>
<dbReference type="SMART" id="SM00878">
    <property type="entry name" value="Biotin_carb_C"/>
    <property type="match status" value="1"/>
</dbReference>
<evidence type="ECO:0000259" key="12">
    <source>
        <dbReference type="PROSITE" id="PS50975"/>
    </source>
</evidence>
<evidence type="ECO:0000259" key="14">
    <source>
        <dbReference type="PROSITE" id="PS50989"/>
    </source>
</evidence>
<dbReference type="InterPro" id="IPR000089">
    <property type="entry name" value="Biotin_lipoyl"/>
</dbReference>
<dbReference type="PANTHER" id="PTHR18866">
    <property type="entry name" value="CARBOXYLASE:PYRUVATE/ACETYL-COA/PROPIONYL-COA CARBOXYLASE"/>
    <property type="match status" value="1"/>
</dbReference>
<organism evidence="15 16">
    <name type="scientific">Koribacter versatilis (strain Ellin345)</name>
    <dbReference type="NCBI Taxonomy" id="204669"/>
    <lineage>
        <taxon>Bacteria</taxon>
        <taxon>Pseudomonadati</taxon>
        <taxon>Acidobacteriota</taxon>
        <taxon>Terriglobia</taxon>
        <taxon>Terriglobales</taxon>
        <taxon>Candidatus Korobacteraceae</taxon>
        <taxon>Candidatus Korobacter</taxon>
    </lineage>
</organism>
<keyword evidence="4 10" id="KW-0547">Nucleotide-binding</keyword>
<sequence>METKFRRIAIVNRGEAAMRIIHAVREFNHEHGTDLRTIALFTQPDRQSMFVREADESFCLGPAHERDSVTKQLRSSYLDYELLRNALTESKSEAAWVGWGFVAEHADFADLCRHMGIVFIGPSGEVMRRLGDKISAKKLAEKAKIPVAKWSGGPVETVAEAYAHAERLGYPVFIKASAGGGGRGIRQVNSPAEMARAFEGARNEAFKAFGDPTVFLERRIDGARHVEVQIIADQFGTIWPLGTRDCTLQRRQQKVMEEAPCPVLTPEQDLALRDAAVRMGQTAAYVNAGTVEFLYLSKTNRMLFMEMNTRLQVEHPVTECTTGADVVKLQLLVAQGQRLEGMPPATSGHAIEVRLNAEDPSNGFAPAPGILERFRISTGPGVRVDTGFEVGDVIPAEFDSMIAKIVGFGRTREEALARLRRALHVSTVVVNGGTSNRSFLMQMLARPEVHGGNYDVAWLDRITASGLLLTDDQGHIALFQSAIDACDAQCAVERTQFYVSALQGRPEVRNELGHRVELRYQGHSYSILVYRLGVKQYRLEVDGSAFEVQIEHLRKYENALTFAGKTFRTVSIEQGSTYRVEVDGVSHSVERDEGGIVRAPSPSVVVSIPVKPGDNVQAGDRVAVLEAMKMEIVVSAPFSGVVRQIVAIANVQVGTGAPLLQIDPASEPESQSVTPRLQVSVLASTIPSSPARPIESFRQMLLGFDVKPEFTNVAAKYQSADEDREPSLYTEENRVLEIFADICALFRNTPRLAKELPGESPSAEACLFWYLRSPASEGEGLPPEFTESLRRAVRHYGVESLQPSSELQDALVWIYKSHCRIERQVTAILRILQHRLDTLDLNAQPPKDAFSTLLDRLIAITRAAFPLVSDLARELRYRCFEQPQFEAARMRILELVDEHLDTLASSSAEASGGAAKRWLVECPQPLAARFSKRFARSSESLQQLMLEVLMSRYYCVRRLDQFRPISLRPSCCVATSFVQDQQTTHVLALHTQFSDVSAALHALGEMVAELPQEDAVLFDILASNGEHHSATELQQELNDALAACRFSQPVQRIVIAVAARNGKPGNTEMQYFTYEPSGTGYQEVQLFRGVHPATGDRLHLWRLGNFNITRLPSIDDIFVMRAIAKSNSKDERLFAVAEVRDLTPIRDESGKIVSLPYFERMFAEAVASIRREQSTRSVRNRLYWNRIFLYVWPTLNLTAEEMDGIVKRLAPSTDGLGLEQVIVRARIPKARNGELRDTVIRISAPGDAGILMTFRPASKLQPMRPLAAYEQKVIKMRQRGLLYPYEIIRLLTPPDDGTRSALPPGEFTEYDLDNSGSLVPVAREHGENKANVIVGVVRNFVPRYPEGMTRVMLLGDPNRDLGAIAEPECRRIMAGLDLAEQLGVPLEWFPVSAGAKISMESGVENMDWIARVLKRLIEFTQAGGEINIVVNGINVGAQPYWNAEATMLMHTRGILIMTPKGTMVLTGKRALDYSGSVSAEDNHGIGGYDRIMGVNGQAQYFARDIDEACQILMRHYEHTYIAPGESFPRRAITNDPLNRDVRVYRMRDSSDSGFNFVGEIFSDETNPGRKRSFDIRSVMLAVSDQDHAPLERFAGMRAAETTVVWDAHLGGYPVCMIGIESKPLARFGFVPADGPDHWTGGTLFPMSSKKVSRAINAASNNRPVVILANLSGFDGSPESMRRLQLEYGAEIGRAVVNFKGPMIFCVISRYHGGAYVVFSRTLNPQVEVVALEGTYASVIGGAPAAAVVFASEVESRTRKDSRLEEINRALSTAEPSQKAHLTAEWDELYRKTYSEKLGEMATEFDAIHSVNRALKVGAIDAILPPADLRPFLIAAIERGIMKQQCAADENRLQHETEPTVLA</sequence>
<dbReference type="EMBL" id="CP000360">
    <property type="protein sequence ID" value="ABF39471.1"/>
    <property type="molecule type" value="Genomic_DNA"/>
</dbReference>
<dbReference type="InterPro" id="IPR050856">
    <property type="entry name" value="Biotin_carboxylase_complex"/>
</dbReference>
<dbReference type="InterPro" id="IPR011763">
    <property type="entry name" value="COA_CT_C"/>
</dbReference>
<dbReference type="PANTHER" id="PTHR18866:SF126">
    <property type="entry name" value="BIOTIN CARBOXYLASE"/>
    <property type="match status" value="1"/>
</dbReference>
<feature type="domain" description="CoA carboxyltransferase C-terminal" evidence="14">
    <location>
        <begin position="1559"/>
        <end position="1846"/>
    </location>
</feature>
<keyword evidence="5" id="KW-0276">Fatty acid metabolism</keyword>
<dbReference type="EnsemblBacteria" id="ABF39471">
    <property type="protein sequence ID" value="ABF39471"/>
    <property type="gene ID" value="Acid345_0466"/>
</dbReference>
<dbReference type="PROSITE" id="PS50968">
    <property type="entry name" value="BIOTINYL_LIPOYL"/>
    <property type="match status" value="1"/>
</dbReference>
<keyword evidence="16" id="KW-1185">Reference proteome</keyword>
<evidence type="ECO:0000259" key="11">
    <source>
        <dbReference type="PROSITE" id="PS50968"/>
    </source>
</evidence>
<dbReference type="STRING" id="204669.Acid345_0466"/>
<comment type="cofactor">
    <cofactor evidence="1">
        <name>biotin</name>
        <dbReference type="ChEBI" id="CHEBI:57586"/>
    </cofactor>
</comment>
<evidence type="ECO:0000256" key="9">
    <source>
        <dbReference type="ARBA" id="ARBA00023267"/>
    </source>
</evidence>
<dbReference type="SUPFAM" id="SSF51230">
    <property type="entry name" value="Single hybrid motif"/>
    <property type="match status" value="1"/>
</dbReference>
<evidence type="ECO:0000256" key="4">
    <source>
        <dbReference type="ARBA" id="ARBA00022741"/>
    </source>
</evidence>
<dbReference type="InterPro" id="IPR011053">
    <property type="entry name" value="Single_hybrid_motif"/>
</dbReference>
<dbReference type="SUPFAM" id="SSF52440">
    <property type="entry name" value="PreATP-grasp domain"/>
    <property type="match status" value="1"/>
</dbReference>
<dbReference type="InterPro" id="IPR013537">
    <property type="entry name" value="AcCoA_COase_cen"/>
</dbReference>
<dbReference type="PROSITE" id="PS00188">
    <property type="entry name" value="BIOTIN"/>
    <property type="match status" value="1"/>
</dbReference>
<keyword evidence="7" id="KW-0443">Lipid metabolism</keyword>
<dbReference type="Proteomes" id="UP000002432">
    <property type="component" value="Chromosome"/>
</dbReference>
<dbReference type="PROSITE" id="PS50989">
    <property type="entry name" value="COA_CT_CTER"/>
    <property type="match status" value="1"/>
</dbReference>
<keyword evidence="8" id="KW-0275">Fatty acid biosynthesis</keyword>
<dbReference type="InterPro" id="IPR016185">
    <property type="entry name" value="PreATP-grasp_dom_sf"/>
</dbReference>
<name>Q1IUH9_KORVE</name>
<proteinExistence type="predicted"/>
<feature type="domain" description="ATP-grasp" evidence="12">
    <location>
        <begin position="137"/>
        <end position="335"/>
    </location>
</feature>
<dbReference type="InterPro" id="IPR034733">
    <property type="entry name" value="AcCoA_carboxyl_beta"/>
</dbReference>
<evidence type="ECO:0000313" key="15">
    <source>
        <dbReference type="EMBL" id="ABF39471.1"/>
    </source>
</evidence>
<evidence type="ECO:0000259" key="13">
    <source>
        <dbReference type="PROSITE" id="PS50979"/>
    </source>
</evidence>
<dbReference type="GO" id="GO:0003989">
    <property type="term" value="F:acetyl-CoA carboxylase activity"/>
    <property type="evidence" value="ECO:0007669"/>
    <property type="project" value="InterPro"/>
</dbReference>
<dbReference type="InterPro" id="IPR011054">
    <property type="entry name" value="Rudment_hybrid_motif"/>
</dbReference>
<dbReference type="Gene3D" id="2.40.50.100">
    <property type="match status" value="1"/>
</dbReference>
<dbReference type="Pfam" id="PF02786">
    <property type="entry name" value="CPSase_L_D2"/>
    <property type="match status" value="1"/>
</dbReference>
<dbReference type="SUPFAM" id="SSF51246">
    <property type="entry name" value="Rudiment single hybrid motif"/>
    <property type="match status" value="1"/>
</dbReference>
<dbReference type="eggNOG" id="COG4770">
    <property type="taxonomic scope" value="Bacteria"/>
</dbReference>
<keyword evidence="2" id="KW-0444">Lipid biosynthesis</keyword>
<dbReference type="Pfam" id="PF00364">
    <property type="entry name" value="Biotin_lipoyl"/>
    <property type="match status" value="1"/>
</dbReference>
<protein>
    <submittedName>
        <fullName evidence="15">Carbamoyl-phosphate synthase L chain, ATP-binding protein</fullName>
    </submittedName>
</protein>
<evidence type="ECO:0000256" key="7">
    <source>
        <dbReference type="ARBA" id="ARBA00023098"/>
    </source>
</evidence>
<dbReference type="Pfam" id="PF02785">
    <property type="entry name" value="Biotin_carb_C"/>
    <property type="match status" value="1"/>
</dbReference>
<feature type="domain" description="Biotin carboxylation" evidence="13">
    <location>
        <begin position="4"/>
        <end position="464"/>
    </location>
</feature>
<dbReference type="Gene3D" id="3.90.226.10">
    <property type="entry name" value="2-enoyl-CoA Hydratase, Chain A, domain 1"/>
    <property type="match status" value="2"/>
</dbReference>
<keyword evidence="3" id="KW-0436">Ligase</keyword>
<dbReference type="InterPro" id="IPR011761">
    <property type="entry name" value="ATP-grasp"/>
</dbReference>
<gene>
    <name evidence="15" type="ordered locus">Acid345_0466</name>
</gene>
<dbReference type="InterPro" id="IPR005479">
    <property type="entry name" value="CPAse_ATP-bd"/>
</dbReference>
<dbReference type="InterPro" id="IPR029045">
    <property type="entry name" value="ClpP/crotonase-like_dom_sf"/>
</dbReference>
<dbReference type="Pfam" id="PF01039">
    <property type="entry name" value="Carboxyl_trans"/>
    <property type="match status" value="1"/>
</dbReference>
<evidence type="ECO:0000313" key="16">
    <source>
        <dbReference type="Proteomes" id="UP000002432"/>
    </source>
</evidence>
<dbReference type="SUPFAM" id="SSF52096">
    <property type="entry name" value="ClpP/crotonase"/>
    <property type="match status" value="2"/>
</dbReference>
<dbReference type="Pfam" id="PF08326">
    <property type="entry name" value="ACC_central"/>
    <property type="match status" value="1"/>
</dbReference>
<dbReference type="GO" id="GO:0006633">
    <property type="term" value="P:fatty acid biosynthetic process"/>
    <property type="evidence" value="ECO:0007669"/>
    <property type="project" value="UniProtKB-KW"/>
</dbReference>
<dbReference type="PROSITE" id="PS00867">
    <property type="entry name" value="CPSASE_2"/>
    <property type="match status" value="1"/>
</dbReference>
<dbReference type="GO" id="GO:0005524">
    <property type="term" value="F:ATP binding"/>
    <property type="evidence" value="ECO:0007669"/>
    <property type="project" value="UniProtKB-UniRule"/>
</dbReference>
<dbReference type="PROSITE" id="PS50975">
    <property type="entry name" value="ATP_GRASP"/>
    <property type="match status" value="1"/>
</dbReference>